<gene>
    <name evidence="2" type="ORF">F2P81_014044</name>
</gene>
<comment type="caution">
    <text evidence="2">The sequence shown here is derived from an EMBL/GenBank/DDBJ whole genome shotgun (WGS) entry which is preliminary data.</text>
</comment>
<evidence type="ECO:0000313" key="3">
    <source>
        <dbReference type="Proteomes" id="UP000438429"/>
    </source>
</evidence>
<dbReference type="AlphaFoldDB" id="A0A6A4SPB2"/>
<evidence type="ECO:0000313" key="2">
    <source>
        <dbReference type="EMBL" id="KAF0033978.1"/>
    </source>
</evidence>
<accession>A0A6A4SPB2</accession>
<organism evidence="2 3">
    <name type="scientific">Scophthalmus maximus</name>
    <name type="common">Turbot</name>
    <name type="synonym">Psetta maxima</name>
    <dbReference type="NCBI Taxonomy" id="52904"/>
    <lineage>
        <taxon>Eukaryota</taxon>
        <taxon>Metazoa</taxon>
        <taxon>Chordata</taxon>
        <taxon>Craniata</taxon>
        <taxon>Vertebrata</taxon>
        <taxon>Euteleostomi</taxon>
        <taxon>Actinopterygii</taxon>
        <taxon>Neopterygii</taxon>
        <taxon>Teleostei</taxon>
        <taxon>Neoteleostei</taxon>
        <taxon>Acanthomorphata</taxon>
        <taxon>Carangaria</taxon>
        <taxon>Pleuronectiformes</taxon>
        <taxon>Pleuronectoidei</taxon>
        <taxon>Scophthalmidae</taxon>
        <taxon>Scophthalmus</taxon>
    </lineage>
</organism>
<reference evidence="2 3" key="1">
    <citation type="submission" date="2019-06" db="EMBL/GenBank/DDBJ databases">
        <title>Draft genomes of female and male turbot (Scophthalmus maximus).</title>
        <authorList>
            <person name="Xu H."/>
            <person name="Xu X.-W."/>
            <person name="Shao C."/>
            <person name="Chen S."/>
        </authorList>
    </citation>
    <scope>NUCLEOTIDE SEQUENCE [LARGE SCALE GENOMIC DNA]</scope>
    <source>
        <strain evidence="2">Ysfricsl-2016a</strain>
        <tissue evidence="2">Blood</tissue>
    </source>
</reference>
<dbReference type="Proteomes" id="UP000438429">
    <property type="component" value="Unassembled WGS sequence"/>
</dbReference>
<protein>
    <submittedName>
        <fullName evidence="2">Uncharacterized protein</fullName>
    </submittedName>
</protein>
<name>A0A6A4SPB2_SCOMX</name>
<dbReference type="EMBL" id="VEVO01000012">
    <property type="protein sequence ID" value="KAF0033978.1"/>
    <property type="molecule type" value="Genomic_DNA"/>
</dbReference>
<feature type="region of interest" description="Disordered" evidence="1">
    <location>
        <begin position="24"/>
        <end position="49"/>
    </location>
</feature>
<proteinExistence type="predicted"/>
<evidence type="ECO:0000256" key="1">
    <source>
        <dbReference type="SAM" id="MobiDB-lite"/>
    </source>
</evidence>
<sequence>MRKYRIGIIFDEASQQFPHLASLHRKNRGQSSGGWARPDTRPRPLPPLGDIKSALCVRVERTGDTPTKSRRCAGGLATGNLTDARELDLRGHTAAALKVSIPTLFLFEDKTDNYEEHMETGTLENTCASTQKRGVDRDTSCHCPREADGGRKPSDRFLFSRFASLVAHQLGHMSSPRTDTGVLACARPL</sequence>